<dbReference type="Proteomes" id="UP001232445">
    <property type="component" value="Unassembled WGS sequence"/>
</dbReference>
<keyword evidence="1" id="KW-0315">Glutamine amidotransferase</keyword>
<dbReference type="InterPro" id="IPR044668">
    <property type="entry name" value="PuuD-like"/>
</dbReference>
<dbReference type="Gene3D" id="3.40.50.880">
    <property type="match status" value="1"/>
</dbReference>
<dbReference type="Pfam" id="PF07722">
    <property type="entry name" value="Peptidase_C26"/>
    <property type="match status" value="1"/>
</dbReference>
<name>A0ABU0CNP1_9BACI</name>
<proteinExistence type="predicted"/>
<accession>A0ABU0CNP1</accession>
<organism evidence="1 2">
    <name type="scientific">Caldalkalibacillus uzonensis</name>
    <dbReference type="NCBI Taxonomy" id="353224"/>
    <lineage>
        <taxon>Bacteria</taxon>
        <taxon>Bacillati</taxon>
        <taxon>Bacillota</taxon>
        <taxon>Bacilli</taxon>
        <taxon>Bacillales</taxon>
        <taxon>Bacillaceae</taxon>
        <taxon>Caldalkalibacillus</taxon>
    </lineage>
</organism>
<dbReference type="PANTHER" id="PTHR43235">
    <property type="entry name" value="GLUTAMINE AMIDOTRANSFERASE PB2B2.05-RELATED"/>
    <property type="match status" value="1"/>
</dbReference>
<dbReference type="PROSITE" id="PS51273">
    <property type="entry name" value="GATASE_TYPE_1"/>
    <property type="match status" value="1"/>
</dbReference>
<sequence>MKPIIGICANYSKDEKLGLITGLGLPGQEWQLLADDYIKAIERAGGSPIILPITKHIDSLSGILHLLDGILFSGGTDIDPLHYGELPRYGLGLIDPERDAHELQLAKKVLYEMEIPVLGICRGIQVLNVAAGGTLYQDLQRQRPEGFNHTVKEAPKYHPTHIVHIKERSRLHSIFKKDTIGVNSFNHQAICQVGDGFDVTMTAPDGLIEGIEWTGDRFAVAVQWHPEMMIDRYPEYMCLFEEFVNHCKRKG</sequence>
<dbReference type="InterPro" id="IPR011697">
    <property type="entry name" value="Peptidase_C26"/>
</dbReference>
<dbReference type="EMBL" id="JAUSUQ010000002">
    <property type="protein sequence ID" value="MDQ0338033.1"/>
    <property type="molecule type" value="Genomic_DNA"/>
</dbReference>
<comment type="caution">
    <text evidence="1">The sequence shown here is derived from an EMBL/GenBank/DDBJ whole genome shotgun (WGS) entry which is preliminary data.</text>
</comment>
<evidence type="ECO:0000313" key="2">
    <source>
        <dbReference type="Proteomes" id="UP001232445"/>
    </source>
</evidence>
<dbReference type="RefSeq" id="WP_307335743.1">
    <property type="nucleotide sequence ID" value="NZ_JAUSUQ010000002.1"/>
</dbReference>
<keyword evidence="2" id="KW-1185">Reference proteome</keyword>
<protein>
    <submittedName>
        <fullName evidence="1">Glutamine amidotransferase</fullName>
    </submittedName>
</protein>
<gene>
    <name evidence="1" type="ORF">J2S00_000816</name>
</gene>
<dbReference type="InterPro" id="IPR029062">
    <property type="entry name" value="Class_I_gatase-like"/>
</dbReference>
<evidence type="ECO:0000313" key="1">
    <source>
        <dbReference type="EMBL" id="MDQ0338033.1"/>
    </source>
</evidence>
<dbReference type="SUPFAM" id="SSF52317">
    <property type="entry name" value="Class I glutamine amidotransferase-like"/>
    <property type="match status" value="1"/>
</dbReference>
<reference evidence="1 2" key="1">
    <citation type="submission" date="2023-07" db="EMBL/GenBank/DDBJ databases">
        <title>Genomic Encyclopedia of Type Strains, Phase IV (KMG-IV): sequencing the most valuable type-strain genomes for metagenomic binning, comparative biology and taxonomic classification.</title>
        <authorList>
            <person name="Goeker M."/>
        </authorList>
    </citation>
    <scope>NUCLEOTIDE SEQUENCE [LARGE SCALE GENOMIC DNA]</scope>
    <source>
        <strain evidence="1 2">DSM 17740</strain>
    </source>
</reference>
<dbReference type="CDD" id="cd01745">
    <property type="entry name" value="GATase1_2"/>
    <property type="match status" value="1"/>
</dbReference>
<dbReference type="PANTHER" id="PTHR43235:SF1">
    <property type="entry name" value="GLUTAMINE AMIDOTRANSFERASE PB2B2.05-RELATED"/>
    <property type="match status" value="1"/>
</dbReference>